<dbReference type="InterPro" id="IPR036291">
    <property type="entry name" value="NAD(P)-bd_dom_sf"/>
</dbReference>
<dbReference type="PANTHER" id="PTHR43000">
    <property type="entry name" value="DTDP-D-GLUCOSE 4,6-DEHYDRATASE-RELATED"/>
    <property type="match status" value="1"/>
</dbReference>
<evidence type="ECO:0000256" key="3">
    <source>
        <dbReference type="ARBA" id="ARBA00008178"/>
    </source>
</evidence>
<dbReference type="InterPro" id="IPR005888">
    <property type="entry name" value="dTDP_Gluc_deHydtase"/>
</dbReference>
<dbReference type="EC" id="4.2.1.46" evidence="4 7"/>
<evidence type="ECO:0000256" key="5">
    <source>
        <dbReference type="ARBA" id="ARBA00023027"/>
    </source>
</evidence>
<evidence type="ECO:0000259" key="8">
    <source>
        <dbReference type="Pfam" id="PF16363"/>
    </source>
</evidence>
<proteinExistence type="inferred from homology"/>
<feature type="domain" description="NAD(P)-binding" evidence="8">
    <location>
        <begin position="9"/>
        <end position="327"/>
    </location>
</feature>
<comment type="cofactor">
    <cofactor evidence="2 7">
        <name>NAD(+)</name>
        <dbReference type="ChEBI" id="CHEBI:57540"/>
    </cofactor>
</comment>
<dbReference type="PROSITE" id="PS00061">
    <property type="entry name" value="ADH_SHORT"/>
    <property type="match status" value="1"/>
</dbReference>
<dbReference type="GO" id="GO:0008460">
    <property type="term" value="F:dTDP-glucose 4,6-dehydratase activity"/>
    <property type="evidence" value="ECO:0007669"/>
    <property type="project" value="UniProtKB-EC"/>
</dbReference>
<keyword evidence="5" id="KW-0520">NAD</keyword>
<evidence type="ECO:0000256" key="4">
    <source>
        <dbReference type="ARBA" id="ARBA00011990"/>
    </source>
</evidence>
<dbReference type="Proteomes" id="UP000249393">
    <property type="component" value="Unassembled WGS sequence"/>
</dbReference>
<evidence type="ECO:0000256" key="7">
    <source>
        <dbReference type="RuleBase" id="RU004473"/>
    </source>
</evidence>
<dbReference type="InterPro" id="IPR020904">
    <property type="entry name" value="Sc_DH/Rdtase_CS"/>
</dbReference>
<protein>
    <recommendedName>
        <fullName evidence="4 7">dTDP-glucose 4,6-dehydratase</fullName>
        <ecNumber evidence="4 7">4.2.1.46</ecNumber>
    </recommendedName>
</protein>
<dbReference type="EMBL" id="QFQZ01000014">
    <property type="protein sequence ID" value="PZR35597.1"/>
    <property type="molecule type" value="Genomic_DNA"/>
</dbReference>
<evidence type="ECO:0000256" key="1">
    <source>
        <dbReference type="ARBA" id="ARBA00001539"/>
    </source>
</evidence>
<dbReference type="InterPro" id="IPR016040">
    <property type="entry name" value="NAD(P)-bd_dom"/>
</dbReference>
<keyword evidence="6 7" id="KW-0456">Lyase</keyword>
<evidence type="ECO:0000313" key="10">
    <source>
        <dbReference type="Proteomes" id="UP000249393"/>
    </source>
</evidence>
<comment type="caution">
    <text evidence="9">The sequence shown here is derived from an EMBL/GenBank/DDBJ whole genome shotgun (WGS) entry which is preliminary data.</text>
</comment>
<dbReference type="SUPFAM" id="SSF51735">
    <property type="entry name" value="NAD(P)-binding Rossmann-fold domains"/>
    <property type="match status" value="1"/>
</dbReference>
<name>A0A2W5VAE3_9CAUL</name>
<comment type="similarity">
    <text evidence="3 7">Belongs to the NAD(P)-dependent epimerase/dehydratase family. dTDP-glucose dehydratase subfamily.</text>
</comment>
<dbReference type="AlphaFoldDB" id="A0A2W5VAE3"/>
<dbReference type="Pfam" id="PF16363">
    <property type="entry name" value="GDP_Man_Dehyd"/>
    <property type="match status" value="1"/>
</dbReference>
<organism evidence="9 10">
    <name type="scientific">Caulobacter segnis</name>
    <dbReference type="NCBI Taxonomy" id="88688"/>
    <lineage>
        <taxon>Bacteria</taxon>
        <taxon>Pseudomonadati</taxon>
        <taxon>Pseudomonadota</taxon>
        <taxon>Alphaproteobacteria</taxon>
        <taxon>Caulobacterales</taxon>
        <taxon>Caulobacteraceae</taxon>
        <taxon>Caulobacter</taxon>
    </lineage>
</organism>
<dbReference type="NCBIfam" id="TIGR01181">
    <property type="entry name" value="dTDP_gluc_dehyt"/>
    <property type="match status" value="1"/>
</dbReference>
<evidence type="ECO:0000256" key="6">
    <source>
        <dbReference type="ARBA" id="ARBA00023239"/>
    </source>
</evidence>
<dbReference type="RefSeq" id="WP_304275694.1">
    <property type="nucleotide sequence ID" value="NZ_QFQZ01000014.1"/>
</dbReference>
<dbReference type="CDD" id="cd05246">
    <property type="entry name" value="dTDP_GD_SDR_e"/>
    <property type="match status" value="1"/>
</dbReference>
<comment type="catalytic activity">
    <reaction evidence="1 7">
        <text>dTDP-alpha-D-glucose = dTDP-4-dehydro-6-deoxy-alpha-D-glucose + H2O</text>
        <dbReference type="Rhea" id="RHEA:17221"/>
        <dbReference type="ChEBI" id="CHEBI:15377"/>
        <dbReference type="ChEBI" id="CHEBI:57477"/>
        <dbReference type="ChEBI" id="CHEBI:57649"/>
        <dbReference type="EC" id="4.2.1.46"/>
    </reaction>
</comment>
<evidence type="ECO:0000313" key="9">
    <source>
        <dbReference type="EMBL" id="PZR35597.1"/>
    </source>
</evidence>
<gene>
    <name evidence="9" type="primary">rfbB</name>
    <name evidence="9" type="ORF">DI526_06550</name>
</gene>
<dbReference type="GO" id="GO:0009225">
    <property type="term" value="P:nucleotide-sugar metabolic process"/>
    <property type="evidence" value="ECO:0007669"/>
    <property type="project" value="InterPro"/>
</dbReference>
<reference evidence="9 10" key="1">
    <citation type="submission" date="2017-08" db="EMBL/GenBank/DDBJ databases">
        <title>Infants hospitalized years apart are colonized by the same room-sourced microbial strains.</title>
        <authorList>
            <person name="Brooks B."/>
            <person name="Olm M.R."/>
            <person name="Firek B.A."/>
            <person name="Baker R."/>
            <person name="Thomas B.C."/>
            <person name="Morowitz M.J."/>
            <person name="Banfield J.F."/>
        </authorList>
    </citation>
    <scope>NUCLEOTIDE SEQUENCE [LARGE SCALE GENOMIC DNA]</scope>
    <source>
        <strain evidence="9">S2_003_000_R2_4</strain>
    </source>
</reference>
<accession>A0A2W5VAE3</accession>
<dbReference type="Gene3D" id="3.40.50.720">
    <property type="entry name" value="NAD(P)-binding Rossmann-like Domain"/>
    <property type="match status" value="1"/>
</dbReference>
<sequence length="355" mass="39199">MSQQNLRVMVTGGSGFIGSAVCRHLAGQNDVAILNFDKLTYAASPASLALLEGKADYQFVQGDVADAAAVSATIKAFRPNVIMHLAAESHVDRSITGPGEFIQTNIVGTYVMLQAALDHWQGLSGEDKDLFRFHHISTDEVFGSLGAEGLFSETTPYDPRSPYSASKASSDHLARAWQHTYGLPVVVSNCSNNYGPYHFPEKLIPLVTLNALEGKPLPVYGKGDNVRDWLYVEDHARALHLIATQGVPGESYNVGGRNERTNLQVVEAICDVLDELRPLPDQTRRDLITFVADRPGHDARYAIDATKLETELGWKAQETFETGLRKTIQWYLDNEAWWAPLRERYAGQRLGLKTA</sequence>
<evidence type="ECO:0000256" key="2">
    <source>
        <dbReference type="ARBA" id="ARBA00001911"/>
    </source>
</evidence>
<dbReference type="Gene3D" id="3.90.25.10">
    <property type="entry name" value="UDP-galactose 4-epimerase, domain 1"/>
    <property type="match status" value="1"/>
</dbReference>